<reference evidence="5 6" key="1">
    <citation type="submission" date="2013-04" db="EMBL/GenBank/DDBJ databases">
        <title>The Genome Sequence of Parabacteroides goldsteinii DSM 19448.</title>
        <authorList>
            <consortium name="The Broad Institute Genomics Platform"/>
            <person name="Earl A."/>
            <person name="Ward D."/>
            <person name="Feldgarden M."/>
            <person name="Gevers D."/>
            <person name="Martens E."/>
            <person name="Sakamoto M."/>
            <person name="Benno Y."/>
            <person name="Song Y."/>
            <person name="Liu C."/>
            <person name="Lee J."/>
            <person name="Bolanos M."/>
            <person name="Vaisanen M.L."/>
            <person name="Finegold S.M."/>
            <person name="Walker B."/>
            <person name="Young S."/>
            <person name="Zeng Q."/>
            <person name="Gargeya S."/>
            <person name="Fitzgerald M."/>
            <person name="Haas B."/>
            <person name="Abouelleil A."/>
            <person name="Allen A.W."/>
            <person name="Alvarado L."/>
            <person name="Arachchi H.M."/>
            <person name="Berlin A.M."/>
            <person name="Chapman S.B."/>
            <person name="Gainer-Dewar J."/>
            <person name="Goldberg J."/>
            <person name="Griggs A."/>
            <person name="Gujja S."/>
            <person name="Hansen M."/>
            <person name="Howarth C."/>
            <person name="Imamovic A."/>
            <person name="Ireland A."/>
            <person name="Larimer J."/>
            <person name="McCowan C."/>
            <person name="Murphy C."/>
            <person name="Pearson M."/>
            <person name="Poon T.W."/>
            <person name="Priest M."/>
            <person name="Roberts A."/>
            <person name="Saif S."/>
            <person name="Shea T."/>
            <person name="Sisk P."/>
            <person name="Sykes S."/>
            <person name="Wortman J."/>
            <person name="Nusbaum C."/>
            <person name="Birren B."/>
        </authorList>
    </citation>
    <scope>NUCLEOTIDE SEQUENCE [LARGE SCALE GENOMIC DNA]</scope>
    <source>
        <strain evidence="5 6">DSM 19448</strain>
    </source>
</reference>
<proteinExistence type="predicted"/>
<dbReference type="RefSeq" id="WP_046147689.1">
    <property type="nucleotide sequence ID" value="NZ_KQ033914.1"/>
</dbReference>
<organism evidence="5 6">
    <name type="scientific">Parabacteroides goldsteinii DSM 19448 = WAL 12034</name>
    <dbReference type="NCBI Taxonomy" id="927665"/>
    <lineage>
        <taxon>Bacteria</taxon>
        <taxon>Pseudomonadati</taxon>
        <taxon>Bacteroidota</taxon>
        <taxon>Bacteroidia</taxon>
        <taxon>Bacteroidales</taxon>
        <taxon>Tannerellaceae</taxon>
        <taxon>Parabacteroides</taxon>
    </lineage>
</organism>
<protein>
    <recommendedName>
        <fullName evidence="4">HTH araC/xylS-type domain-containing protein</fullName>
    </recommendedName>
</protein>
<dbReference type="Pfam" id="PF12833">
    <property type="entry name" value="HTH_18"/>
    <property type="match status" value="1"/>
</dbReference>
<evidence type="ECO:0000256" key="2">
    <source>
        <dbReference type="ARBA" id="ARBA00023125"/>
    </source>
</evidence>
<evidence type="ECO:0000313" key="6">
    <source>
        <dbReference type="Proteomes" id="UP000033047"/>
    </source>
</evidence>
<dbReference type="SMART" id="SM00342">
    <property type="entry name" value="HTH_ARAC"/>
    <property type="match status" value="1"/>
</dbReference>
<evidence type="ECO:0000259" key="4">
    <source>
        <dbReference type="PROSITE" id="PS01124"/>
    </source>
</evidence>
<accession>A0A0F5INR8</accession>
<dbReference type="InterPro" id="IPR009057">
    <property type="entry name" value="Homeodomain-like_sf"/>
</dbReference>
<name>A0A0F5INR8_9BACT</name>
<dbReference type="AlphaFoldDB" id="A0A0F5INR8"/>
<dbReference type="PANTHER" id="PTHR46796">
    <property type="entry name" value="HTH-TYPE TRANSCRIPTIONAL ACTIVATOR RHAS-RELATED"/>
    <property type="match status" value="1"/>
</dbReference>
<keyword evidence="1" id="KW-0805">Transcription regulation</keyword>
<keyword evidence="2" id="KW-0238">DNA-binding</keyword>
<dbReference type="SUPFAM" id="SSF46689">
    <property type="entry name" value="Homeodomain-like"/>
    <property type="match status" value="1"/>
</dbReference>
<dbReference type="PANTHER" id="PTHR46796:SF13">
    <property type="entry name" value="HTH-TYPE TRANSCRIPTIONAL ACTIVATOR RHAS"/>
    <property type="match status" value="1"/>
</dbReference>
<dbReference type="Gene3D" id="1.10.10.60">
    <property type="entry name" value="Homeodomain-like"/>
    <property type="match status" value="1"/>
</dbReference>
<keyword evidence="3" id="KW-0804">Transcription</keyword>
<feature type="domain" description="HTH araC/xylS-type" evidence="4">
    <location>
        <begin position="156"/>
        <end position="256"/>
    </location>
</feature>
<dbReference type="PROSITE" id="PS01124">
    <property type="entry name" value="HTH_ARAC_FAMILY_2"/>
    <property type="match status" value="1"/>
</dbReference>
<dbReference type="Pfam" id="PF20240">
    <property type="entry name" value="DUF6597"/>
    <property type="match status" value="1"/>
</dbReference>
<sequence length="268" mass="30958">MQTFRIIQPTPALKPFIRYYWILQDKTSGIVSQRTLPTGCMSLVFHRGERLKVTNRDELQPQSFICGQESRYSDVTSTGDIEMIVVVFQPHAAKIFFRMPVSLLHDRNVAVADIENPALRDLARRVEDSENHDTSIALIEDYFYKCLLYGTNYHLPRLAEVIHHINKSSQTNIKTLSDIACLSEKQFSRIFSENIGTTPKDFMRIVRLQRTLSVLQHNSGIGFAQLSYECGYTDQSHMIKEFKLFSGFTPKEYLAQYYPVSDYFTFGK</sequence>
<evidence type="ECO:0000256" key="3">
    <source>
        <dbReference type="ARBA" id="ARBA00023163"/>
    </source>
</evidence>
<dbReference type="EMBL" id="AQHV01000026">
    <property type="protein sequence ID" value="KKB47209.1"/>
    <property type="molecule type" value="Genomic_DNA"/>
</dbReference>
<dbReference type="GO" id="GO:0003700">
    <property type="term" value="F:DNA-binding transcription factor activity"/>
    <property type="evidence" value="ECO:0007669"/>
    <property type="project" value="InterPro"/>
</dbReference>
<evidence type="ECO:0000313" key="5">
    <source>
        <dbReference type="EMBL" id="KKB47209.1"/>
    </source>
</evidence>
<gene>
    <name evidence="5" type="ORF">HMPREF1535_04617</name>
</gene>
<dbReference type="STRING" id="927665.HMPREF1535_04617"/>
<evidence type="ECO:0000256" key="1">
    <source>
        <dbReference type="ARBA" id="ARBA00023015"/>
    </source>
</evidence>
<dbReference type="InterPro" id="IPR050204">
    <property type="entry name" value="AraC_XylS_family_regulators"/>
</dbReference>
<dbReference type="GO" id="GO:0043565">
    <property type="term" value="F:sequence-specific DNA binding"/>
    <property type="evidence" value="ECO:0007669"/>
    <property type="project" value="InterPro"/>
</dbReference>
<comment type="caution">
    <text evidence="5">The sequence shown here is derived from an EMBL/GenBank/DDBJ whole genome shotgun (WGS) entry which is preliminary data.</text>
</comment>
<dbReference type="InterPro" id="IPR046532">
    <property type="entry name" value="DUF6597"/>
</dbReference>
<dbReference type="InterPro" id="IPR018060">
    <property type="entry name" value="HTH_AraC"/>
</dbReference>
<dbReference type="Proteomes" id="UP000033047">
    <property type="component" value="Unassembled WGS sequence"/>
</dbReference>
<dbReference type="HOGENOM" id="CLU_066193_1_0_10"/>
<dbReference type="PATRIC" id="fig|927665.4.peg.4735"/>